<dbReference type="Proteomes" id="UP000765160">
    <property type="component" value="Unassembled WGS sequence"/>
</dbReference>
<evidence type="ECO:0000313" key="1">
    <source>
        <dbReference type="EMBL" id="NKE45148.1"/>
    </source>
</evidence>
<dbReference type="RefSeq" id="WP_168049628.1">
    <property type="nucleotide sequence ID" value="NZ_JAATJR010000003.1"/>
</dbReference>
<reference evidence="1 2" key="1">
    <citation type="submission" date="2020-03" db="EMBL/GenBank/DDBJ databases">
        <title>Roseomonas selenitidurans sp. nov. isolated from soil.</title>
        <authorList>
            <person name="Liu H."/>
        </authorList>
    </citation>
    <scope>NUCLEOTIDE SEQUENCE [LARGE SCALE GENOMIC DNA]</scope>
    <source>
        <strain evidence="1 2">JCM 15073</strain>
    </source>
</reference>
<comment type="caution">
    <text evidence="1">The sequence shown here is derived from an EMBL/GenBank/DDBJ whole genome shotgun (WGS) entry which is preliminary data.</text>
</comment>
<sequence>MKPTLIASNPPAETKADTDEIDLASLPRRVDRRAAADLVSRHFFPVSPRTVEAWPLTVRRVNGKALLEVQELMAFARAKLEAAPPVRGGRRTSTAA</sequence>
<name>A0ABX1EYM0_9PROT</name>
<proteinExistence type="predicted"/>
<gene>
    <name evidence="1" type="ORF">HB662_10185</name>
</gene>
<keyword evidence="2" id="KW-1185">Reference proteome</keyword>
<protein>
    <submittedName>
        <fullName evidence="1">Uncharacterized protein</fullName>
    </submittedName>
</protein>
<organism evidence="1 2">
    <name type="scientific">Falsiroseomonas frigidaquae</name>
    <dbReference type="NCBI Taxonomy" id="487318"/>
    <lineage>
        <taxon>Bacteria</taxon>
        <taxon>Pseudomonadati</taxon>
        <taxon>Pseudomonadota</taxon>
        <taxon>Alphaproteobacteria</taxon>
        <taxon>Acetobacterales</taxon>
        <taxon>Roseomonadaceae</taxon>
        <taxon>Falsiroseomonas</taxon>
    </lineage>
</organism>
<dbReference type="EMBL" id="JAAVTX010000003">
    <property type="protein sequence ID" value="NKE45148.1"/>
    <property type="molecule type" value="Genomic_DNA"/>
</dbReference>
<accession>A0ABX1EYM0</accession>
<evidence type="ECO:0000313" key="2">
    <source>
        <dbReference type="Proteomes" id="UP000765160"/>
    </source>
</evidence>